<organism evidence="3 4">
    <name type="scientific">Streptomyces polyasparticus</name>
    <dbReference type="NCBI Taxonomy" id="2767826"/>
    <lineage>
        <taxon>Bacteria</taxon>
        <taxon>Bacillati</taxon>
        <taxon>Actinomycetota</taxon>
        <taxon>Actinomycetes</taxon>
        <taxon>Kitasatosporales</taxon>
        <taxon>Streptomycetaceae</taxon>
        <taxon>Streptomyces</taxon>
    </lineage>
</organism>
<gene>
    <name evidence="3" type="ORF">H9Y04_07755</name>
</gene>
<feature type="region of interest" description="Disordered" evidence="1">
    <location>
        <begin position="289"/>
        <end position="312"/>
    </location>
</feature>
<protein>
    <submittedName>
        <fullName evidence="3">Uncharacterized protein</fullName>
    </submittedName>
</protein>
<feature type="transmembrane region" description="Helical" evidence="2">
    <location>
        <begin position="6"/>
        <end position="29"/>
    </location>
</feature>
<dbReference type="RefSeq" id="WP_187812910.1">
    <property type="nucleotide sequence ID" value="NZ_JACTVJ010000004.1"/>
</dbReference>
<reference evidence="3 4" key="1">
    <citation type="submission" date="2020-08" db="EMBL/GenBank/DDBJ databases">
        <title>Genemic of Streptomyces polyaspartic.</title>
        <authorList>
            <person name="Liu W."/>
        </authorList>
    </citation>
    <scope>NUCLEOTIDE SEQUENCE [LARGE SCALE GENOMIC DNA]</scope>
    <source>
        <strain evidence="3 4">TRM66268-LWL</strain>
    </source>
</reference>
<proteinExistence type="predicted"/>
<sequence length="312" mass="33917">MGTTERTAMIITAATALLTLTLSLLYRFTDLPLWPRRRRGSERPAVDWGSAPDLPAYSYAALYELAVRRRDALARAVRCARDAGLPVPEPLTVNLVETRGQDGPQEGAYAALALSAADDFLEDCLPPDTVPTAEQLAEFEQRAGRPYDRRAEEGIALTDVVGSLEVSRIGMQALACLTEGTALTLDRPCFHHPLHARGTERVLCPPEACTAESPEDALVDDDFVTVCRNCADGTPAPLLVWTQAGEVPYYRTEFETKAVFRTSGYGAAALEWDADDLLRAFVEWPTFEVDHGDGNGNGNGDGDDNDRTEATA</sequence>
<dbReference type="EMBL" id="JACTVJ010000004">
    <property type="protein sequence ID" value="MBC9712466.1"/>
    <property type="molecule type" value="Genomic_DNA"/>
</dbReference>
<keyword evidence="2" id="KW-0812">Transmembrane</keyword>
<evidence type="ECO:0000313" key="3">
    <source>
        <dbReference type="EMBL" id="MBC9712466.1"/>
    </source>
</evidence>
<comment type="caution">
    <text evidence="3">The sequence shown here is derived from an EMBL/GenBank/DDBJ whole genome shotgun (WGS) entry which is preliminary data.</text>
</comment>
<evidence type="ECO:0000313" key="4">
    <source>
        <dbReference type="Proteomes" id="UP000642284"/>
    </source>
</evidence>
<dbReference type="Proteomes" id="UP000642284">
    <property type="component" value="Unassembled WGS sequence"/>
</dbReference>
<keyword evidence="2" id="KW-0472">Membrane</keyword>
<accession>A0ABR7SDA3</accession>
<evidence type="ECO:0000256" key="1">
    <source>
        <dbReference type="SAM" id="MobiDB-lite"/>
    </source>
</evidence>
<keyword evidence="2" id="KW-1133">Transmembrane helix</keyword>
<keyword evidence="4" id="KW-1185">Reference proteome</keyword>
<evidence type="ECO:0000256" key="2">
    <source>
        <dbReference type="SAM" id="Phobius"/>
    </source>
</evidence>
<name>A0ABR7SDA3_9ACTN</name>